<dbReference type="OrthoDB" id="3047947at2759"/>
<sequence>MEACSLCQENILKPRVELDFTSLHEILRSESGPASVQLDKINLILERLQQDLEDLESSGIGIDAHESCISKYTAETRSLLSPIRKIPDEILQAIFEYCCDMNHFVVSAPSETAICNIRNKPAMVLSSTCFRWRRNALHMPSLWSSITLEWDWLIYGFKKDDAEDEKRSFTLASFLSHSLQWPLAVNLIFKGAAPNFYLDGTLHPIAAQVVEQRHRWKSLSFKSAFSFVEELFPEDHTPQFPLLENLSLLHSADDLDIFQDIVPNLKALKMPYAFPFRRGERFPFPQLLHLEPSSDEDVLDVLDHTPNLASLVIGECLEGEPARDSPCLTSSSLRTLTICHGNRKLSLEVQFSVFPLFNFSLLDALHLQPAEHFNLQPGFWFNFDLCMAFLQRSSCPLTTLSIKRLSLSDSNLVRLLRQVPTLRNLTITDTDIGYAFNPITEQLIESLNASQISSLRTQAEPLIPRLHSLTLDSGAIAFRDSVLIDMVCSRWIPFAGAPASGVSNSTETDLPSVDCLREFTMKFRNRQNPGDVYGPLEVIEKSGMRLVVIWEK</sequence>
<dbReference type="Gene3D" id="3.80.10.10">
    <property type="entry name" value="Ribonuclease Inhibitor"/>
    <property type="match status" value="1"/>
</dbReference>
<proteinExistence type="predicted"/>
<accession>A0A0D0D2J7</accession>
<evidence type="ECO:0000313" key="1">
    <source>
        <dbReference type="EMBL" id="KIK63433.1"/>
    </source>
</evidence>
<name>A0A0D0D2J7_9AGAR</name>
<dbReference type="Proteomes" id="UP000053593">
    <property type="component" value="Unassembled WGS sequence"/>
</dbReference>
<gene>
    <name evidence="1" type="ORF">GYMLUDRAFT_41117</name>
</gene>
<evidence type="ECO:0000313" key="2">
    <source>
        <dbReference type="Proteomes" id="UP000053593"/>
    </source>
</evidence>
<protein>
    <recommendedName>
        <fullName evidence="3">F-box domain-containing protein</fullName>
    </recommendedName>
</protein>
<reference evidence="1 2" key="1">
    <citation type="submission" date="2014-04" db="EMBL/GenBank/DDBJ databases">
        <title>Evolutionary Origins and Diversification of the Mycorrhizal Mutualists.</title>
        <authorList>
            <consortium name="DOE Joint Genome Institute"/>
            <consortium name="Mycorrhizal Genomics Consortium"/>
            <person name="Kohler A."/>
            <person name="Kuo A."/>
            <person name="Nagy L.G."/>
            <person name="Floudas D."/>
            <person name="Copeland A."/>
            <person name="Barry K.W."/>
            <person name="Cichocki N."/>
            <person name="Veneault-Fourrey C."/>
            <person name="LaButti K."/>
            <person name="Lindquist E.A."/>
            <person name="Lipzen A."/>
            <person name="Lundell T."/>
            <person name="Morin E."/>
            <person name="Murat C."/>
            <person name="Riley R."/>
            <person name="Ohm R."/>
            <person name="Sun H."/>
            <person name="Tunlid A."/>
            <person name="Henrissat B."/>
            <person name="Grigoriev I.V."/>
            <person name="Hibbett D.S."/>
            <person name="Martin F."/>
        </authorList>
    </citation>
    <scope>NUCLEOTIDE SEQUENCE [LARGE SCALE GENOMIC DNA]</scope>
    <source>
        <strain evidence="1 2">FD-317 M1</strain>
    </source>
</reference>
<dbReference type="AlphaFoldDB" id="A0A0D0D2J7"/>
<evidence type="ECO:0008006" key="3">
    <source>
        <dbReference type="Google" id="ProtNLM"/>
    </source>
</evidence>
<dbReference type="Gene3D" id="1.20.1280.50">
    <property type="match status" value="1"/>
</dbReference>
<keyword evidence="2" id="KW-1185">Reference proteome</keyword>
<dbReference type="HOGENOM" id="CLU_018544_12_1_1"/>
<dbReference type="EMBL" id="KN834764">
    <property type="protein sequence ID" value="KIK63433.1"/>
    <property type="molecule type" value="Genomic_DNA"/>
</dbReference>
<organism evidence="1 2">
    <name type="scientific">Collybiopsis luxurians FD-317 M1</name>
    <dbReference type="NCBI Taxonomy" id="944289"/>
    <lineage>
        <taxon>Eukaryota</taxon>
        <taxon>Fungi</taxon>
        <taxon>Dikarya</taxon>
        <taxon>Basidiomycota</taxon>
        <taxon>Agaricomycotina</taxon>
        <taxon>Agaricomycetes</taxon>
        <taxon>Agaricomycetidae</taxon>
        <taxon>Agaricales</taxon>
        <taxon>Marasmiineae</taxon>
        <taxon>Omphalotaceae</taxon>
        <taxon>Collybiopsis</taxon>
        <taxon>Collybiopsis luxurians</taxon>
    </lineage>
</organism>
<dbReference type="InterPro" id="IPR032675">
    <property type="entry name" value="LRR_dom_sf"/>
</dbReference>